<name>A0A7T1WT37_9ACTN</name>
<evidence type="ECO:0000256" key="3">
    <source>
        <dbReference type="ARBA" id="ARBA00038502"/>
    </source>
</evidence>
<dbReference type="InterPro" id="IPR016181">
    <property type="entry name" value="Acyl_CoA_acyltransferase"/>
</dbReference>
<proteinExistence type="inferred from homology"/>
<keyword evidence="2" id="KW-0012">Acyltransferase</keyword>
<gene>
    <name evidence="5" type="ORF">G4Z16_19290</name>
</gene>
<protein>
    <submittedName>
        <fullName evidence="5">GNAT family N-acetyltransferase</fullName>
    </submittedName>
</protein>
<sequence>MTPPPAPSLLRGPRVAVRHVTHDDYAELTARTRESAEMYRPWIPQREATPETFAEYIARCGGPTHEGFVICLCDTGGGTAEDTGAAGCSGHAHRIVGAVNINNIVRGTLQCGALGYVSYASTTGRGYMTEGLGLVIRHAFDEMGLHRLEANIQPGNVRSSRLVERLGFRREGHSPAFQLIDGEWRDHDRWAITSPG</sequence>
<evidence type="ECO:0000256" key="2">
    <source>
        <dbReference type="ARBA" id="ARBA00023315"/>
    </source>
</evidence>
<keyword evidence="6" id="KW-1185">Reference proteome</keyword>
<dbReference type="SUPFAM" id="SSF55729">
    <property type="entry name" value="Acyl-CoA N-acyltransferases (Nat)"/>
    <property type="match status" value="1"/>
</dbReference>
<dbReference type="AlphaFoldDB" id="A0A7T1WT37"/>
<evidence type="ECO:0000256" key="1">
    <source>
        <dbReference type="ARBA" id="ARBA00022679"/>
    </source>
</evidence>
<dbReference type="EMBL" id="CP048882">
    <property type="protein sequence ID" value="QPP08184.1"/>
    <property type="molecule type" value="Genomic_DNA"/>
</dbReference>
<reference evidence="6" key="1">
    <citation type="submission" date="2020-02" db="EMBL/GenBank/DDBJ databases">
        <title>Streptomyces sp. ASO4wet.</title>
        <authorList>
            <person name="Risdian C."/>
            <person name="Landwehr W."/>
            <person name="Schupp P."/>
            <person name="Wink J."/>
        </authorList>
    </citation>
    <scope>NUCLEOTIDE SEQUENCE [LARGE SCALE GENOMIC DNA]</scope>
    <source>
        <strain evidence="6">ASO4wet</strain>
    </source>
</reference>
<evidence type="ECO:0000313" key="5">
    <source>
        <dbReference type="EMBL" id="QPP08184.1"/>
    </source>
</evidence>
<dbReference type="GO" id="GO:0008999">
    <property type="term" value="F:protein-N-terminal-alanine acetyltransferase activity"/>
    <property type="evidence" value="ECO:0007669"/>
    <property type="project" value="TreeGrafter"/>
</dbReference>
<dbReference type="InterPro" id="IPR051531">
    <property type="entry name" value="N-acetyltransferase"/>
</dbReference>
<evidence type="ECO:0000313" key="6">
    <source>
        <dbReference type="Proteomes" id="UP000595046"/>
    </source>
</evidence>
<evidence type="ECO:0000259" key="4">
    <source>
        <dbReference type="PROSITE" id="PS51186"/>
    </source>
</evidence>
<dbReference type="Pfam" id="PF13302">
    <property type="entry name" value="Acetyltransf_3"/>
    <property type="match status" value="1"/>
</dbReference>
<dbReference type="Proteomes" id="UP000595046">
    <property type="component" value="Chromosome"/>
</dbReference>
<feature type="domain" description="N-acetyltransferase" evidence="4">
    <location>
        <begin position="37"/>
        <end position="195"/>
    </location>
</feature>
<dbReference type="PANTHER" id="PTHR43792:SF8">
    <property type="entry name" value="[RIBOSOMAL PROTEIN US5]-ALANINE N-ACETYLTRANSFERASE"/>
    <property type="match status" value="1"/>
</dbReference>
<accession>A0A7T1WT37</accession>
<keyword evidence="1 5" id="KW-0808">Transferase</keyword>
<organism evidence="5 6">
    <name type="scientific">Streptomyces bathyalis</name>
    <dbReference type="NCBI Taxonomy" id="2710756"/>
    <lineage>
        <taxon>Bacteria</taxon>
        <taxon>Bacillati</taxon>
        <taxon>Actinomycetota</taxon>
        <taxon>Actinomycetes</taxon>
        <taxon>Kitasatosporales</taxon>
        <taxon>Streptomycetaceae</taxon>
        <taxon>Streptomyces</taxon>
    </lineage>
</organism>
<comment type="similarity">
    <text evidence="3">Belongs to the acetyltransferase family. RimJ subfamily.</text>
</comment>
<dbReference type="InterPro" id="IPR000182">
    <property type="entry name" value="GNAT_dom"/>
</dbReference>
<dbReference type="KEGG" id="sbat:G4Z16_19290"/>
<dbReference type="Gene3D" id="3.40.630.30">
    <property type="match status" value="1"/>
</dbReference>
<dbReference type="PANTHER" id="PTHR43792">
    <property type="entry name" value="GNAT FAMILY, PUTATIVE (AFU_ORTHOLOGUE AFUA_3G00765)-RELATED-RELATED"/>
    <property type="match status" value="1"/>
</dbReference>
<dbReference type="PROSITE" id="PS51186">
    <property type="entry name" value="GNAT"/>
    <property type="match status" value="1"/>
</dbReference>
<dbReference type="GO" id="GO:0005737">
    <property type="term" value="C:cytoplasm"/>
    <property type="evidence" value="ECO:0007669"/>
    <property type="project" value="TreeGrafter"/>
</dbReference>